<organism evidence="3 4">
    <name type="scientific">Candidatus Sphingobacterium stercoripullorum</name>
    <dbReference type="NCBI Taxonomy" id="2838759"/>
    <lineage>
        <taxon>Bacteria</taxon>
        <taxon>Pseudomonadati</taxon>
        <taxon>Bacteroidota</taxon>
        <taxon>Sphingobacteriia</taxon>
        <taxon>Sphingobacteriales</taxon>
        <taxon>Sphingobacteriaceae</taxon>
        <taxon>Sphingobacterium</taxon>
    </lineage>
</organism>
<dbReference type="InterPro" id="IPR018931">
    <property type="entry name" value="DUF2520"/>
</dbReference>
<comment type="caution">
    <text evidence="3">The sequence shown here is derived from an EMBL/GenBank/DDBJ whole genome shotgun (WGS) entry which is preliminary data.</text>
</comment>
<dbReference type="InterPro" id="IPR019665">
    <property type="entry name" value="OxRdtase/DH_put_Rossmann_dom"/>
</dbReference>
<dbReference type="SUPFAM" id="SSF48179">
    <property type="entry name" value="6-phosphogluconate dehydrogenase C-terminal domain-like"/>
    <property type="match status" value="1"/>
</dbReference>
<evidence type="ECO:0000313" key="4">
    <source>
        <dbReference type="Proteomes" id="UP000824156"/>
    </source>
</evidence>
<dbReference type="PANTHER" id="PTHR40459:SF1">
    <property type="entry name" value="CONSERVED HYPOTHETICAL ALANINE AND LEUCINE RICH PROTEIN"/>
    <property type="match status" value="1"/>
</dbReference>
<name>A0A9D1W9T9_9SPHI</name>
<dbReference type="SUPFAM" id="SSF51735">
    <property type="entry name" value="NAD(P)-binding Rossmann-fold domains"/>
    <property type="match status" value="1"/>
</dbReference>
<dbReference type="Pfam" id="PF10728">
    <property type="entry name" value="DUF2520"/>
    <property type="match status" value="1"/>
</dbReference>
<feature type="domain" description="Putative oxidoreductase/dehydrogenase Rossmann-like" evidence="1">
    <location>
        <begin position="7"/>
        <end position="112"/>
    </location>
</feature>
<dbReference type="PANTHER" id="PTHR40459">
    <property type="entry name" value="CONSERVED HYPOTHETICAL ALANINE AND LEUCINE RICH PROTEIN"/>
    <property type="match status" value="1"/>
</dbReference>
<evidence type="ECO:0000259" key="2">
    <source>
        <dbReference type="Pfam" id="PF10728"/>
    </source>
</evidence>
<gene>
    <name evidence="3" type="ORF">H9853_09695</name>
</gene>
<reference evidence="3" key="1">
    <citation type="journal article" date="2021" name="PeerJ">
        <title>Extensive microbial diversity within the chicken gut microbiome revealed by metagenomics and culture.</title>
        <authorList>
            <person name="Gilroy R."/>
            <person name="Ravi A."/>
            <person name="Getino M."/>
            <person name="Pursley I."/>
            <person name="Horton D.L."/>
            <person name="Alikhan N.F."/>
            <person name="Baker D."/>
            <person name="Gharbi K."/>
            <person name="Hall N."/>
            <person name="Watson M."/>
            <person name="Adriaenssens E.M."/>
            <person name="Foster-Nyarko E."/>
            <person name="Jarju S."/>
            <person name="Secka A."/>
            <person name="Antonio M."/>
            <person name="Oren A."/>
            <person name="Chaudhuri R.R."/>
            <person name="La Ragione R."/>
            <person name="Hildebrand F."/>
            <person name="Pallen M.J."/>
        </authorList>
    </citation>
    <scope>NUCLEOTIDE SEQUENCE</scope>
    <source>
        <strain evidence="3">1719</strain>
    </source>
</reference>
<evidence type="ECO:0000259" key="1">
    <source>
        <dbReference type="Pfam" id="PF10727"/>
    </source>
</evidence>
<dbReference type="InterPro" id="IPR037108">
    <property type="entry name" value="TM1727-like_C_sf"/>
</dbReference>
<proteinExistence type="predicted"/>
<evidence type="ECO:0000313" key="3">
    <source>
        <dbReference type="EMBL" id="HIX55289.1"/>
    </source>
</evidence>
<dbReference type="InterPro" id="IPR008927">
    <property type="entry name" value="6-PGluconate_DH-like_C_sf"/>
</dbReference>
<sequence>MSNWVVLGSGNVATQFARMLSQHKHKIMQVYSPSLSRARDLAKLHPPAEATQHIDKINKTADYYLIAVSDNAIRDIVAQLDKDIAGTILHTSGATDMQVLEKFSRYGVLYPLQTIHKNQDVDYSTLPLAVEGNGSSISQELLTIANSISKHVYQYNSKQRLAAHVAAIFVNNFTNSLFQVAYDILKEQDMPFEIVNPLIEKTAKAALSNIPKDVQTGPAARNDNQTIQKHLDFLKGNIERERLYRILTEEIKKQQNKPTKI</sequence>
<dbReference type="InterPro" id="IPR036291">
    <property type="entry name" value="NAD(P)-bd_dom_sf"/>
</dbReference>
<dbReference type="Gene3D" id="3.40.50.720">
    <property type="entry name" value="NAD(P)-binding Rossmann-like Domain"/>
    <property type="match status" value="1"/>
</dbReference>
<reference evidence="3" key="2">
    <citation type="submission" date="2021-04" db="EMBL/GenBank/DDBJ databases">
        <authorList>
            <person name="Gilroy R."/>
        </authorList>
    </citation>
    <scope>NUCLEOTIDE SEQUENCE</scope>
    <source>
        <strain evidence="3">1719</strain>
    </source>
</reference>
<dbReference type="Proteomes" id="UP000824156">
    <property type="component" value="Unassembled WGS sequence"/>
</dbReference>
<dbReference type="AlphaFoldDB" id="A0A9D1W9T9"/>
<feature type="domain" description="DUF2520" evidence="2">
    <location>
        <begin position="127"/>
        <end position="250"/>
    </location>
</feature>
<protein>
    <submittedName>
        <fullName evidence="3">DUF2520 domain-containing protein</fullName>
    </submittedName>
</protein>
<dbReference type="EMBL" id="DXEZ01000268">
    <property type="protein sequence ID" value="HIX55289.1"/>
    <property type="molecule type" value="Genomic_DNA"/>
</dbReference>
<dbReference type="Gene3D" id="1.10.1040.20">
    <property type="entry name" value="ProC-like, C-terminal domain"/>
    <property type="match status" value="1"/>
</dbReference>
<accession>A0A9D1W9T9</accession>
<dbReference type="Pfam" id="PF10727">
    <property type="entry name" value="Rossmann-like"/>
    <property type="match status" value="1"/>
</dbReference>